<dbReference type="AlphaFoldDB" id="A0A835GCF3"/>
<feature type="transmembrane region" description="Helical" evidence="8">
    <location>
        <begin position="893"/>
        <end position="911"/>
    </location>
</feature>
<reference evidence="9" key="1">
    <citation type="submission" date="2020-08" db="EMBL/GenBank/DDBJ databases">
        <title>Spodoptera exigua strain:BAW_Kor-Di-RS1 Genome sequencing and assembly.</title>
        <authorList>
            <person name="Kim J."/>
            <person name="Nam H.Y."/>
            <person name="Kwon M."/>
            <person name="Choi J.H."/>
            <person name="Cho S.R."/>
            <person name="Kim G.-H."/>
        </authorList>
    </citation>
    <scope>NUCLEOTIDE SEQUENCE</scope>
    <source>
        <strain evidence="9">BAW_Kor-Di-RS1</strain>
        <tissue evidence="9">Whole-body</tissue>
    </source>
</reference>
<keyword evidence="4 8" id="KW-1133">Transmembrane helix</keyword>
<proteinExistence type="predicted"/>
<keyword evidence="5 8" id="KW-0472">Membrane</keyword>
<dbReference type="Gene3D" id="3.40.190.10">
    <property type="entry name" value="Periplasmic binding protein-like II"/>
    <property type="match status" value="2"/>
</dbReference>
<evidence type="ECO:0000256" key="5">
    <source>
        <dbReference type="ARBA" id="ARBA00023136"/>
    </source>
</evidence>
<keyword evidence="2" id="KW-1003">Cell membrane</keyword>
<feature type="transmembrane region" description="Helical" evidence="8">
    <location>
        <begin position="871"/>
        <end position="887"/>
    </location>
</feature>
<feature type="transmembrane region" description="Helical" evidence="8">
    <location>
        <begin position="1075"/>
        <end position="1095"/>
    </location>
</feature>
<comment type="caution">
    <text evidence="9">The sequence shown here is derived from an EMBL/GenBank/DDBJ whole genome shotgun (WGS) entry which is preliminary data.</text>
</comment>
<dbReference type="InterPro" id="IPR052192">
    <property type="entry name" value="Insect_Ionotropic_Sensory_Rcpt"/>
</dbReference>
<keyword evidence="7" id="KW-0325">Glycoprotein</keyword>
<keyword evidence="3 8" id="KW-0812">Transmembrane</keyword>
<dbReference type="PANTHER" id="PTHR42643:SF30">
    <property type="entry name" value="IONOTROPIC RECEPTOR 40A-RELATED"/>
    <property type="match status" value="1"/>
</dbReference>
<dbReference type="EMBL" id="JACKWZ010000132">
    <property type="protein sequence ID" value="KAF9414482.1"/>
    <property type="molecule type" value="Genomic_DNA"/>
</dbReference>
<accession>A0A835GCF3</accession>
<name>A0A835GCF3_SPOEX</name>
<evidence type="ECO:0000256" key="4">
    <source>
        <dbReference type="ARBA" id="ARBA00022989"/>
    </source>
</evidence>
<comment type="subcellular location">
    <subcellularLocation>
        <location evidence="1">Cell membrane</location>
        <topology evidence="1">Multi-pass membrane protein</topology>
    </subcellularLocation>
</comment>
<evidence type="ECO:0000256" key="8">
    <source>
        <dbReference type="SAM" id="Phobius"/>
    </source>
</evidence>
<feature type="transmembrane region" description="Helical" evidence="8">
    <location>
        <begin position="318"/>
        <end position="339"/>
    </location>
</feature>
<evidence type="ECO:0000313" key="9">
    <source>
        <dbReference type="EMBL" id="KAF9414482.1"/>
    </source>
</evidence>
<gene>
    <name evidence="9" type="ORF">HW555_007619</name>
</gene>
<dbReference type="PANTHER" id="PTHR42643">
    <property type="entry name" value="IONOTROPIC RECEPTOR 20A-RELATED"/>
    <property type="match status" value="1"/>
</dbReference>
<evidence type="ECO:0000256" key="1">
    <source>
        <dbReference type="ARBA" id="ARBA00004651"/>
    </source>
</evidence>
<keyword evidence="10" id="KW-1185">Reference proteome</keyword>
<dbReference type="GO" id="GO:0005886">
    <property type="term" value="C:plasma membrane"/>
    <property type="evidence" value="ECO:0007669"/>
    <property type="project" value="UniProtKB-SubCell"/>
</dbReference>
<evidence type="ECO:0008006" key="11">
    <source>
        <dbReference type="Google" id="ProtNLM"/>
    </source>
</evidence>
<dbReference type="SUPFAM" id="SSF53850">
    <property type="entry name" value="Periplasmic binding protein-like II"/>
    <property type="match status" value="2"/>
</dbReference>
<feature type="transmembrane region" description="Helical" evidence="8">
    <location>
        <begin position="830"/>
        <end position="850"/>
    </location>
</feature>
<organism evidence="9 10">
    <name type="scientific">Spodoptera exigua</name>
    <name type="common">Beet armyworm</name>
    <name type="synonym">Noctua fulgens</name>
    <dbReference type="NCBI Taxonomy" id="7107"/>
    <lineage>
        <taxon>Eukaryota</taxon>
        <taxon>Metazoa</taxon>
        <taxon>Ecdysozoa</taxon>
        <taxon>Arthropoda</taxon>
        <taxon>Hexapoda</taxon>
        <taxon>Insecta</taxon>
        <taxon>Pterygota</taxon>
        <taxon>Neoptera</taxon>
        <taxon>Endopterygota</taxon>
        <taxon>Lepidoptera</taxon>
        <taxon>Glossata</taxon>
        <taxon>Ditrysia</taxon>
        <taxon>Noctuoidea</taxon>
        <taxon>Noctuidae</taxon>
        <taxon>Amphipyrinae</taxon>
        <taxon>Spodoptera</taxon>
    </lineage>
</organism>
<sequence length="1105" mass="126316">MEISELSFVSFLNSTTTSSSKLGDMAAKVAIQNFDLSYTTLLYFNSTICFGVEVFLNIFNYSVLINRATLQQNNHTRQYVLFATDAADVEIMLDAMIDLEMDNTGKFIIVCESPVSNECDEQDIVDMCWNYRIVNIVFIRLEGTEPIGFTYYPVADGICNNLKPIKLDYHNNYTHTSYGEVFSNKFRNLNFCPLTVSTFIQPPFIMNITNGTPIGSDGDLLQLLIYGLNATLKMMTPSRGTGWGWREKNGTWMGSLADVKDELANFSMTSAALTLARFTDFQISYSYLVTKVVWVTHPAQIQNVALKLLHPFEEDARIALLVSFFLVVLCAFLIKTYLWSSTCNVNGEAELSKSMVFHAWMLCMGQSISKFPTKMSFLQMVFIWIWYCFLIRTVYQVYLISSLKGKFYVEQFQTIQDAIDAKYPFGGGPALKDYYIDNAVVHDNWVNIDTPQIMPTAMHLVEGMNFVLAMNLDAAYIAIKQSKVNLHILPQIVISSPAVLFFKKYSPLLEPIDLVMGRLTAAGFPEEPVSELGLLAAKIALYSFEWRYLTVIIFNTVEVIGLKTFLRIYQQPVVVKLGKFVSSSSRRSDVKQMVIFGEDSSEISSTLRWVVRSKYDSDGKFIIICAFRNQDCDERKIFITLHDLFITNVLLLKPSQLSNKTSVYSYHIATSERCNNHIPYQLNISLDCRNDECLKGLFDEKLSDFHQCSLYVSTIEQPPFMYFNNTTENAKGIDAEIMKLAADMLNANLTLVKPSDNSDPGHYTNHNWTGSLGDIYNKRIHVSACSAPLTSNKYGNFQISFTYYSMDIVWAARLPTQKPSWEKLLSPLTILLRVLLVLMFISIGFANTLCNTNIGRKLRTAFLIRSPKYSLLFYSWILFLGMPILRSPSRRSFLVLIYTWIWFCFVIRSVYQAALVNSLKKPAYLPNLKTFQDVVRDGYPFGGLAIFRDYYTDDRAIYDRWIVLELPQLSETLNNILDGTTDFVLASNKEVIKHYLMQYNGIKKLQIIPEKIVNSPTVVYYKKFSPVTNPLNVVLRAATEAGFIQRTFDRYLDRDRKLFRLHKNQPQESLNIENFTGCFVLLILGWVVAVTYFVVEYICGNLRDE</sequence>
<evidence type="ECO:0000313" key="10">
    <source>
        <dbReference type="Proteomes" id="UP000648187"/>
    </source>
</evidence>
<feature type="transmembrane region" description="Helical" evidence="8">
    <location>
        <begin position="381"/>
        <end position="400"/>
    </location>
</feature>
<evidence type="ECO:0000256" key="3">
    <source>
        <dbReference type="ARBA" id="ARBA00022692"/>
    </source>
</evidence>
<evidence type="ECO:0000256" key="7">
    <source>
        <dbReference type="ARBA" id="ARBA00023180"/>
    </source>
</evidence>
<dbReference type="Gene3D" id="1.10.287.70">
    <property type="match status" value="1"/>
</dbReference>
<evidence type="ECO:0000256" key="2">
    <source>
        <dbReference type="ARBA" id="ARBA00022475"/>
    </source>
</evidence>
<keyword evidence="6" id="KW-0675">Receptor</keyword>
<protein>
    <recommendedName>
        <fullName evidence="11">Ionotropic receptor</fullName>
    </recommendedName>
</protein>
<evidence type="ECO:0000256" key="6">
    <source>
        <dbReference type="ARBA" id="ARBA00023170"/>
    </source>
</evidence>
<dbReference type="Proteomes" id="UP000648187">
    <property type="component" value="Unassembled WGS sequence"/>
</dbReference>